<evidence type="ECO:0000259" key="2">
    <source>
        <dbReference type="Pfam" id="PF00487"/>
    </source>
</evidence>
<comment type="caution">
    <text evidence="3">The sequence shown here is derived from an EMBL/GenBank/DDBJ whole genome shotgun (WGS) entry which is preliminary data.</text>
</comment>
<feature type="transmembrane region" description="Helical" evidence="1">
    <location>
        <begin position="135"/>
        <end position="155"/>
    </location>
</feature>
<feature type="transmembrane region" description="Helical" evidence="1">
    <location>
        <begin position="12"/>
        <end position="33"/>
    </location>
</feature>
<keyword evidence="1" id="KW-1133">Transmembrane helix</keyword>
<gene>
    <name evidence="3" type="ORF">MRS75_15520</name>
</gene>
<feature type="transmembrane region" description="Helical" evidence="1">
    <location>
        <begin position="39"/>
        <end position="57"/>
    </location>
</feature>
<proteinExistence type="predicted"/>
<feature type="domain" description="Fatty acid desaturase" evidence="2">
    <location>
        <begin position="34"/>
        <end position="282"/>
    </location>
</feature>
<sequence length="325" mass="37100">MMPYKDPDDRRALFEIAATIVPFATAWVAAWALWPVHPLLALLAVFPAAGLMVRLFIIQHDCGHGSMFTSRLANDWVGRAIGVLTLTPYDYWRHSHALHHASSGNLDKRGFGDIDTLTVDEYMALSRSGRLRYRLYRHPLVMFGIGPAYLFIFRHRLPVGAMDKGPVPWVSTLATNAGIAAIYGLLIYAIGLKAFLLVQVPIVVIGASIGVWLFYVQHQFEHAHWERTEEWQRDNAALHGSSFYDLPKPLMWLTGNIGIHHVHHLSSRIPFHRLPQILKDYPELKEIGRLTFWQSLKCVPLTLWDEQSKRLISFREARRRMPAAV</sequence>
<dbReference type="AlphaFoldDB" id="A0AAE3U379"/>
<keyword evidence="1" id="KW-0812">Transmembrane</keyword>
<dbReference type="Pfam" id="PF00487">
    <property type="entry name" value="FA_desaturase"/>
    <property type="match status" value="1"/>
</dbReference>
<feature type="transmembrane region" description="Helical" evidence="1">
    <location>
        <begin position="167"/>
        <end position="188"/>
    </location>
</feature>
<dbReference type="CDD" id="cd03507">
    <property type="entry name" value="Delta12-FADS-like"/>
    <property type="match status" value="1"/>
</dbReference>
<dbReference type="PANTHER" id="PTHR19353">
    <property type="entry name" value="FATTY ACID DESATURASE 2"/>
    <property type="match status" value="1"/>
</dbReference>
<keyword evidence="1" id="KW-0472">Membrane</keyword>
<dbReference type="GO" id="GO:0016717">
    <property type="term" value="F:oxidoreductase activity, acting on paired donors, with oxidation of a pair of donors resulting in the reduction of molecular oxygen to two molecules of water"/>
    <property type="evidence" value="ECO:0007669"/>
    <property type="project" value="TreeGrafter"/>
</dbReference>
<keyword evidence="4" id="KW-1185">Reference proteome</keyword>
<reference evidence="3" key="1">
    <citation type="submission" date="2022-03" db="EMBL/GenBank/DDBJ databases">
        <title>Fererhizobium litorale gen. nov., sp. nov., isolated from sandy sediments of the Sea of Japan seashore.</title>
        <authorList>
            <person name="Romanenko L."/>
            <person name="Kurilenko V."/>
            <person name="Otstavnykh N."/>
            <person name="Svetashev V."/>
            <person name="Tekutyeva L."/>
            <person name="Isaeva M."/>
            <person name="Mikhailov V."/>
        </authorList>
    </citation>
    <scope>NUCLEOTIDE SEQUENCE</scope>
    <source>
        <strain evidence="3">KMM 9576</strain>
    </source>
</reference>
<organism evidence="3 4">
    <name type="scientific">Ferirhizobium litorale</name>
    <dbReference type="NCBI Taxonomy" id="2927786"/>
    <lineage>
        <taxon>Bacteria</taxon>
        <taxon>Pseudomonadati</taxon>
        <taxon>Pseudomonadota</taxon>
        <taxon>Alphaproteobacteria</taxon>
        <taxon>Hyphomicrobiales</taxon>
        <taxon>Rhizobiaceae</taxon>
        <taxon>Ferirhizobium</taxon>
    </lineage>
</organism>
<dbReference type="InterPro" id="IPR012171">
    <property type="entry name" value="Fatty_acid_desaturase"/>
</dbReference>
<feature type="transmembrane region" description="Helical" evidence="1">
    <location>
        <begin position="195"/>
        <end position="215"/>
    </location>
</feature>
<evidence type="ECO:0000313" key="4">
    <source>
        <dbReference type="Proteomes" id="UP001161580"/>
    </source>
</evidence>
<accession>A0AAE3U379</accession>
<dbReference type="EMBL" id="JALDYZ010000008">
    <property type="protein sequence ID" value="MDI7923487.1"/>
    <property type="molecule type" value="Genomic_DNA"/>
</dbReference>
<dbReference type="GO" id="GO:0016020">
    <property type="term" value="C:membrane"/>
    <property type="evidence" value="ECO:0007669"/>
    <property type="project" value="TreeGrafter"/>
</dbReference>
<dbReference type="GO" id="GO:0006629">
    <property type="term" value="P:lipid metabolic process"/>
    <property type="evidence" value="ECO:0007669"/>
    <property type="project" value="InterPro"/>
</dbReference>
<evidence type="ECO:0000256" key="1">
    <source>
        <dbReference type="SAM" id="Phobius"/>
    </source>
</evidence>
<dbReference type="PANTHER" id="PTHR19353:SF73">
    <property type="entry name" value="FATTY ACID DESATURASE"/>
    <property type="match status" value="1"/>
</dbReference>
<name>A0AAE3U379_9HYPH</name>
<protein>
    <submittedName>
        <fullName evidence="3">Fatty acid desaturase</fullName>
    </submittedName>
</protein>
<dbReference type="InterPro" id="IPR005804">
    <property type="entry name" value="FA_desaturase_dom"/>
</dbReference>
<dbReference type="Proteomes" id="UP001161580">
    <property type="component" value="Unassembled WGS sequence"/>
</dbReference>
<evidence type="ECO:0000313" key="3">
    <source>
        <dbReference type="EMBL" id="MDI7923487.1"/>
    </source>
</evidence>